<evidence type="ECO:0000313" key="3">
    <source>
        <dbReference type="Proteomes" id="UP000646484"/>
    </source>
</evidence>
<feature type="transmembrane region" description="Helical" evidence="1">
    <location>
        <begin position="167"/>
        <end position="192"/>
    </location>
</feature>
<feature type="transmembrane region" description="Helical" evidence="1">
    <location>
        <begin position="71"/>
        <end position="88"/>
    </location>
</feature>
<organism evidence="2 3">
    <name type="scientific">Butyricimonas hominis</name>
    <dbReference type="NCBI Taxonomy" id="2763032"/>
    <lineage>
        <taxon>Bacteria</taxon>
        <taxon>Pseudomonadati</taxon>
        <taxon>Bacteroidota</taxon>
        <taxon>Bacteroidia</taxon>
        <taxon>Bacteroidales</taxon>
        <taxon>Odoribacteraceae</taxon>
        <taxon>Butyricimonas</taxon>
    </lineage>
</organism>
<feature type="transmembrane region" description="Helical" evidence="1">
    <location>
        <begin position="108"/>
        <end position="125"/>
    </location>
</feature>
<keyword evidence="3" id="KW-1185">Reference proteome</keyword>
<reference evidence="2 3" key="1">
    <citation type="submission" date="2020-08" db="EMBL/GenBank/DDBJ databases">
        <title>Genome public.</title>
        <authorList>
            <person name="Liu C."/>
            <person name="Sun Q."/>
        </authorList>
    </citation>
    <scope>NUCLEOTIDE SEQUENCE [LARGE SCALE GENOMIC DNA]</scope>
    <source>
        <strain evidence="2 3">NSJ-56</strain>
    </source>
</reference>
<feature type="transmembrane region" description="Helical" evidence="1">
    <location>
        <begin position="204"/>
        <end position="223"/>
    </location>
</feature>
<evidence type="ECO:0008006" key="4">
    <source>
        <dbReference type="Google" id="ProtNLM"/>
    </source>
</evidence>
<dbReference type="RefSeq" id="WP_186975447.1">
    <property type="nucleotide sequence ID" value="NZ_JACOOH010000002.1"/>
</dbReference>
<dbReference type="EMBL" id="JACOOH010000002">
    <property type="protein sequence ID" value="MBC5620787.1"/>
    <property type="molecule type" value="Genomic_DNA"/>
</dbReference>
<protein>
    <recommendedName>
        <fullName evidence="4">Zinc ribbon domain-containing protein</fullName>
    </recommendedName>
</protein>
<comment type="caution">
    <text evidence="2">The sequence shown here is derived from an EMBL/GenBank/DDBJ whole genome shotgun (WGS) entry which is preliminary data.</text>
</comment>
<accession>A0ABR7CZ40</accession>
<keyword evidence="1" id="KW-0812">Transmembrane</keyword>
<keyword evidence="1" id="KW-0472">Membrane</keyword>
<feature type="transmembrane region" description="Helical" evidence="1">
    <location>
        <begin position="45"/>
        <end position="64"/>
    </location>
</feature>
<sequence>MATRKCPYCGKIGDARTSVCHFCKGRLTGSPESESRQDHVLQLPMVYYDWGWVLLLIFLIALVVTRIKGGLEVTSALLLFIVGWRFALLDKYIYNFQQKIGALKAFPWFYWLLGTLIFITDGRILQDGITAIDVLVIVSGIGSIVCGFIVSWQLIKFKYDITGGIKALGYFLFVSNFISFLVLFLLLVQYFVNEDITDFDKIILCSYIFLSMGTIHFIMNIFYKARCYNNNEYSRTTFL</sequence>
<evidence type="ECO:0000313" key="2">
    <source>
        <dbReference type="EMBL" id="MBC5620787.1"/>
    </source>
</evidence>
<dbReference type="Proteomes" id="UP000646484">
    <property type="component" value="Unassembled WGS sequence"/>
</dbReference>
<proteinExistence type="predicted"/>
<gene>
    <name evidence="2" type="ORF">H8S64_06735</name>
</gene>
<feature type="transmembrane region" description="Helical" evidence="1">
    <location>
        <begin position="132"/>
        <end position="155"/>
    </location>
</feature>
<name>A0ABR7CZ40_9BACT</name>
<evidence type="ECO:0000256" key="1">
    <source>
        <dbReference type="SAM" id="Phobius"/>
    </source>
</evidence>
<keyword evidence="1" id="KW-1133">Transmembrane helix</keyword>